<proteinExistence type="predicted"/>
<protein>
    <submittedName>
        <fullName evidence="2">Uncharacterized protein</fullName>
    </submittedName>
</protein>
<evidence type="ECO:0000313" key="3">
    <source>
        <dbReference type="Proteomes" id="UP000076744"/>
    </source>
</evidence>
<evidence type="ECO:0000313" key="2">
    <source>
        <dbReference type="EMBL" id="OAA63862.1"/>
    </source>
</evidence>
<dbReference type="Proteomes" id="UP000076744">
    <property type="component" value="Unassembled WGS sequence"/>
</dbReference>
<organism evidence="2 3">
    <name type="scientific">Cordyceps fumosorosea (strain ARSEF 2679)</name>
    <name type="common">Isaria fumosorosea</name>
    <dbReference type="NCBI Taxonomy" id="1081104"/>
    <lineage>
        <taxon>Eukaryota</taxon>
        <taxon>Fungi</taxon>
        <taxon>Dikarya</taxon>
        <taxon>Ascomycota</taxon>
        <taxon>Pezizomycotina</taxon>
        <taxon>Sordariomycetes</taxon>
        <taxon>Hypocreomycetidae</taxon>
        <taxon>Hypocreales</taxon>
        <taxon>Cordycipitaceae</taxon>
        <taxon>Cordyceps</taxon>
    </lineage>
</organism>
<keyword evidence="3" id="KW-1185">Reference proteome</keyword>
<dbReference type="EMBL" id="AZHB01000010">
    <property type="protein sequence ID" value="OAA63862.1"/>
    <property type="molecule type" value="Genomic_DNA"/>
</dbReference>
<feature type="compositionally biased region" description="Low complexity" evidence="1">
    <location>
        <begin position="196"/>
        <end position="211"/>
    </location>
</feature>
<accession>A0A162J548</accession>
<name>A0A162J548_CORFA</name>
<sequence>MAAASTSSPSLTPTSSAFRPILLYDKDAPATVIASVVTAIPQPSGWSGPADYIEFRVTCALPFCPANSFPPQTVTQRQGSVWGGHHVVAGTITAWDCRLGRSGDDDEGDYGSCYTTTLPPTGRPVPTTGRYTRVGTCDVDARSKMMFVTAGFNEYFKVMPAETGPPIDLPSAITSVLRSAHCPSSAFPTPGKVESKSATATSTNGASSTESRPAATPTGEKSNANNISRAFSLLLSIPPLLWHFVYGEAAGAVHSRIVIEVEPEAEEAWSQRVLGGTGYRDVLSTCTPGYLSREGLGLRIAHGLAETADREAAARTARAIPWSAGLQAFLDELPHWREDVTLAGYRISGF</sequence>
<reference evidence="2 3" key="1">
    <citation type="journal article" date="2016" name="Genome Biol. Evol.">
        <title>Divergent and convergent evolution of fungal pathogenicity.</title>
        <authorList>
            <person name="Shang Y."/>
            <person name="Xiao G."/>
            <person name="Zheng P."/>
            <person name="Cen K."/>
            <person name="Zhan S."/>
            <person name="Wang C."/>
        </authorList>
    </citation>
    <scope>NUCLEOTIDE SEQUENCE [LARGE SCALE GENOMIC DNA]</scope>
    <source>
        <strain evidence="2 3">ARSEF 2679</strain>
    </source>
</reference>
<dbReference type="OrthoDB" id="4870174at2759"/>
<comment type="caution">
    <text evidence="2">The sequence shown here is derived from an EMBL/GenBank/DDBJ whole genome shotgun (WGS) entry which is preliminary data.</text>
</comment>
<dbReference type="GeneID" id="30020863"/>
<evidence type="ECO:0000256" key="1">
    <source>
        <dbReference type="SAM" id="MobiDB-lite"/>
    </source>
</evidence>
<gene>
    <name evidence="2" type="ORF">ISF_04571</name>
</gene>
<feature type="region of interest" description="Disordered" evidence="1">
    <location>
        <begin position="187"/>
        <end position="223"/>
    </location>
</feature>
<dbReference type="RefSeq" id="XP_018704511.1">
    <property type="nucleotide sequence ID" value="XM_018848177.1"/>
</dbReference>
<dbReference type="AlphaFoldDB" id="A0A162J548"/>